<dbReference type="Gene3D" id="1.25.40.10">
    <property type="entry name" value="Tetratricopeptide repeat domain"/>
    <property type="match status" value="2"/>
</dbReference>
<evidence type="ECO:0000256" key="1">
    <source>
        <dbReference type="ARBA" id="ARBA00022737"/>
    </source>
</evidence>
<dbReference type="GO" id="GO:0051607">
    <property type="term" value="P:defense response to virus"/>
    <property type="evidence" value="ECO:0007669"/>
    <property type="project" value="TreeGrafter"/>
</dbReference>
<proteinExistence type="inferred from homology"/>
<evidence type="ECO:0000313" key="6">
    <source>
        <dbReference type="Proteomes" id="UP001497497"/>
    </source>
</evidence>
<keyword evidence="2 4" id="KW-0802">TPR repeat</keyword>
<feature type="repeat" description="TPR" evidence="4">
    <location>
        <begin position="399"/>
        <end position="432"/>
    </location>
</feature>
<dbReference type="AlphaFoldDB" id="A0AAV2HED7"/>
<organism evidence="5 6">
    <name type="scientific">Lymnaea stagnalis</name>
    <name type="common">Great pond snail</name>
    <name type="synonym">Helix stagnalis</name>
    <dbReference type="NCBI Taxonomy" id="6523"/>
    <lineage>
        <taxon>Eukaryota</taxon>
        <taxon>Metazoa</taxon>
        <taxon>Spiralia</taxon>
        <taxon>Lophotrochozoa</taxon>
        <taxon>Mollusca</taxon>
        <taxon>Gastropoda</taxon>
        <taxon>Heterobranchia</taxon>
        <taxon>Euthyneura</taxon>
        <taxon>Panpulmonata</taxon>
        <taxon>Hygrophila</taxon>
        <taxon>Lymnaeoidea</taxon>
        <taxon>Lymnaeidae</taxon>
        <taxon>Lymnaea</taxon>
    </lineage>
</organism>
<evidence type="ECO:0000313" key="5">
    <source>
        <dbReference type="EMBL" id="CAL1532236.1"/>
    </source>
</evidence>
<dbReference type="PANTHER" id="PTHR10271:SF0">
    <property type="entry name" value="INTERFERON-INDUCED PROTEIN WITH TETRATRICOPEPTIDE REPEATS 5"/>
    <property type="match status" value="1"/>
</dbReference>
<accession>A0AAV2HED7</accession>
<protein>
    <submittedName>
        <fullName evidence="5">Uncharacterized protein</fullName>
    </submittedName>
</protein>
<dbReference type="GO" id="GO:0005829">
    <property type="term" value="C:cytosol"/>
    <property type="evidence" value="ECO:0007669"/>
    <property type="project" value="TreeGrafter"/>
</dbReference>
<keyword evidence="1" id="KW-0677">Repeat</keyword>
<name>A0AAV2HED7_LYMST</name>
<sequence length="845" mass="97082">MFSDRHLGSTQDSRMDALLKRMEGFPCTFNLEGRPPNRQRLQHMKNNVSTDKPVGKYATTQRIRNKNILTWLEYKLDPEDNKAKQINQEVITETEGLNISALGNRVFILSHESNEIDASDYLKELEGMKYRPDFQDLITEAKAEQAYYYSRMGGFNNCDMSLKLFKYVVQLRPDNHLWKFGLGLMHRRMTNFNVSYSLVNQSNTAENIRRAKDCLLDVTESDDDELQALAYTQLIILFYTYSTSHEGQCFQGFDILSLCEKALEKGGENSTVLSHCGRVFMKYDIDRAIVLLEKALSKRQNTISYHNLGQCFERKAELICISGNENLEGKTMDQELQCKTVSESKPSEEQLQSFDIDHTIVLKRHLMSSKANLDEGSDFVKKSEDMYQKAITISKNENVPAMLSLGKLYARLNRFKEALQKFRQIINLDQTKRSYLITLITAYEGAGKCLLELSKMHQEKSHEFYEQGKEYLTKATSLAADLACIKSGPRHCETSVWESFEILKEDIYRMDECKAKGKEYVNLLGLIKDNRGVVTAIEDILKSETKLDDPEMVLWAVNSYLEIGEYENALTFVNIVSLFASGISLKDKENTEPEGSKIKILKDAFTKVFLLVAWERLDKKSLDAKLMFQKSFAINYGVGTDHFSENEEDFAAVILIVSDYEIDCEEGLGQSTKFSIYLQHILSDVFGLKTFLNLEGSDEYGCSEDVLRLSEVKKYPILLLMLADGERGPFFDYILSILHQIKDDFDKPLNWFIIQSNENIRLPDTLLHCNERRLTLSEDNPILSNANSSCSSYDLNRCETEKACTLPNDIDCERLMEMFCFLLRLDFKNVRDVYIQSKNFVSDES</sequence>
<dbReference type="EMBL" id="CAXITT010000110">
    <property type="protein sequence ID" value="CAL1532236.1"/>
    <property type="molecule type" value="Genomic_DNA"/>
</dbReference>
<dbReference type="Proteomes" id="UP001497497">
    <property type="component" value="Unassembled WGS sequence"/>
</dbReference>
<dbReference type="InterPro" id="IPR019734">
    <property type="entry name" value="TPR_rpt"/>
</dbReference>
<evidence type="ECO:0000256" key="2">
    <source>
        <dbReference type="ARBA" id="ARBA00022803"/>
    </source>
</evidence>
<evidence type="ECO:0000256" key="3">
    <source>
        <dbReference type="ARBA" id="ARBA00038336"/>
    </source>
</evidence>
<dbReference type="PROSITE" id="PS50005">
    <property type="entry name" value="TPR"/>
    <property type="match status" value="1"/>
</dbReference>
<dbReference type="InterPro" id="IPR011990">
    <property type="entry name" value="TPR-like_helical_dom_sf"/>
</dbReference>
<dbReference type="PANTHER" id="PTHR10271">
    <property type="entry name" value="INTERFERON-INDUCED PROTEIN WITH TETRATRICOPEPTIDE REPEATS"/>
    <property type="match status" value="1"/>
</dbReference>
<reference evidence="5 6" key="1">
    <citation type="submission" date="2024-04" db="EMBL/GenBank/DDBJ databases">
        <authorList>
            <consortium name="Genoscope - CEA"/>
            <person name="William W."/>
        </authorList>
    </citation>
    <scope>NUCLEOTIDE SEQUENCE [LARGE SCALE GENOMIC DNA]</scope>
</reference>
<dbReference type="SUPFAM" id="SSF48452">
    <property type="entry name" value="TPR-like"/>
    <property type="match status" value="1"/>
</dbReference>
<comment type="similarity">
    <text evidence="3">Belongs to the IFIT family.</text>
</comment>
<evidence type="ECO:0000256" key="4">
    <source>
        <dbReference type="PROSITE-ProRule" id="PRU00339"/>
    </source>
</evidence>
<gene>
    <name evidence="5" type="ORF">GSLYS_00006315001</name>
</gene>
<keyword evidence="6" id="KW-1185">Reference proteome</keyword>
<comment type="caution">
    <text evidence="5">The sequence shown here is derived from an EMBL/GenBank/DDBJ whole genome shotgun (WGS) entry which is preliminary data.</text>
</comment>